<name>A0ABZ0MGT6_9GAMM</name>
<proteinExistence type="inferred from homology"/>
<dbReference type="PROSITE" id="PS51257">
    <property type="entry name" value="PROKAR_LIPOPROTEIN"/>
    <property type="match status" value="1"/>
</dbReference>
<reference evidence="5 6" key="1">
    <citation type="submission" date="2023-10" db="EMBL/GenBank/DDBJ databases">
        <title>To unveil natural product biosynthetic capacity in Pseudoalteromonas.</title>
        <authorList>
            <person name="Wang J."/>
        </authorList>
    </citation>
    <scope>NUCLEOTIDE SEQUENCE [LARGE SCALE GENOMIC DNA]</scope>
    <source>
        <strain evidence="5 6">DSM 15914</strain>
    </source>
</reference>
<dbReference type="SUPFAM" id="SSF53850">
    <property type="entry name" value="Periplasmic binding protein-like II"/>
    <property type="match status" value="1"/>
</dbReference>
<evidence type="ECO:0000313" key="5">
    <source>
        <dbReference type="EMBL" id="WOX30936.1"/>
    </source>
</evidence>
<protein>
    <submittedName>
        <fullName evidence="5">Transporter substrate-binding domain-containing protein</fullName>
    </submittedName>
</protein>
<feature type="signal peptide" evidence="3">
    <location>
        <begin position="1"/>
        <end position="22"/>
    </location>
</feature>
<dbReference type="PANTHER" id="PTHR35936">
    <property type="entry name" value="MEMBRANE-BOUND LYTIC MUREIN TRANSGLYCOSYLASE F"/>
    <property type="match status" value="1"/>
</dbReference>
<evidence type="ECO:0000256" key="1">
    <source>
        <dbReference type="ARBA" id="ARBA00010333"/>
    </source>
</evidence>
<gene>
    <name evidence="5" type="ORF">R5H13_23985</name>
</gene>
<evidence type="ECO:0000259" key="4">
    <source>
        <dbReference type="SMART" id="SM00062"/>
    </source>
</evidence>
<feature type="chain" id="PRO_5045348411" evidence="3">
    <location>
        <begin position="23"/>
        <end position="244"/>
    </location>
</feature>
<dbReference type="Gene3D" id="3.40.190.10">
    <property type="entry name" value="Periplasmic binding protein-like II"/>
    <property type="match status" value="2"/>
</dbReference>
<dbReference type="InterPro" id="IPR001638">
    <property type="entry name" value="Solute-binding_3/MltF_N"/>
</dbReference>
<dbReference type="EMBL" id="CP137579">
    <property type="protein sequence ID" value="WOX30936.1"/>
    <property type="molecule type" value="Genomic_DNA"/>
</dbReference>
<keyword evidence="6" id="KW-1185">Reference proteome</keyword>
<comment type="similarity">
    <text evidence="1">Belongs to the bacterial solute-binding protein 3 family.</text>
</comment>
<feature type="domain" description="Solute-binding protein family 3/N-terminal" evidence="4">
    <location>
        <begin position="26"/>
        <end position="244"/>
    </location>
</feature>
<evidence type="ECO:0000313" key="6">
    <source>
        <dbReference type="Proteomes" id="UP001304419"/>
    </source>
</evidence>
<evidence type="ECO:0000256" key="2">
    <source>
        <dbReference type="ARBA" id="ARBA00022729"/>
    </source>
</evidence>
<dbReference type="SMART" id="SM00062">
    <property type="entry name" value="PBPb"/>
    <property type="match status" value="1"/>
</dbReference>
<evidence type="ECO:0000256" key="3">
    <source>
        <dbReference type="SAM" id="SignalP"/>
    </source>
</evidence>
<keyword evidence="2 3" id="KW-0732">Signal</keyword>
<dbReference type="RefSeq" id="WP_021032516.1">
    <property type="nucleotide sequence ID" value="NZ_CBCSDF010000024.1"/>
</dbReference>
<dbReference type="PANTHER" id="PTHR35936:SF25">
    <property type="entry name" value="ABC TRANSPORTER SUBSTRATE-BINDING PROTEIN"/>
    <property type="match status" value="1"/>
</dbReference>
<accession>A0ABZ0MGT6</accession>
<organism evidence="5 6">
    <name type="scientific">Pseudoalteromonas maricaloris</name>
    <dbReference type="NCBI Taxonomy" id="184924"/>
    <lineage>
        <taxon>Bacteria</taxon>
        <taxon>Pseudomonadati</taxon>
        <taxon>Pseudomonadota</taxon>
        <taxon>Gammaproteobacteria</taxon>
        <taxon>Alteromonadales</taxon>
        <taxon>Pseudoalteromonadaceae</taxon>
        <taxon>Pseudoalteromonas</taxon>
    </lineage>
</organism>
<dbReference type="Proteomes" id="UP001304419">
    <property type="component" value="Chromosome 2"/>
</dbReference>
<sequence length="244" mass="27689">MAIKSVKQSCLLFIALSCTSSANDAIVGAHNVWPPYVINEHSGFTVDLVRAAFKAENQDFEMLIMPFSRAMRMVEKGQVDMIPALWRSESRDERFIFSNAYYSNRLVLISRTEPTIHFKELDDLKGLSVCAIRGFRSEIALAQIPQIRLEKLTNLTSCLSLLNKARVDAVVSDELAFVYLQSQHAEFHSFKVHQPTIAQWPLHIGVSKSYPNAVEIIELFNKGLIQLKTNGIYQATLKKYHLDE</sequence>
<dbReference type="Pfam" id="PF00497">
    <property type="entry name" value="SBP_bac_3"/>
    <property type="match status" value="1"/>
</dbReference>